<reference evidence="8 9" key="1">
    <citation type="journal article" date="2016" name="Nat. Commun.">
        <title>Thousands of microbial genomes shed light on interconnected biogeochemical processes in an aquifer system.</title>
        <authorList>
            <person name="Anantharaman K."/>
            <person name="Brown C.T."/>
            <person name="Hug L.A."/>
            <person name="Sharon I."/>
            <person name="Castelle C.J."/>
            <person name="Probst A.J."/>
            <person name="Thomas B.C."/>
            <person name="Singh A."/>
            <person name="Wilkins M.J."/>
            <person name="Karaoz U."/>
            <person name="Brodie E.L."/>
            <person name="Williams K.H."/>
            <person name="Hubbard S.S."/>
            <person name="Banfield J.F."/>
        </authorList>
    </citation>
    <scope>NUCLEOTIDE SEQUENCE [LARGE SCALE GENOMIC DNA]</scope>
</reference>
<keyword evidence="3" id="KW-0694">RNA-binding</keyword>
<evidence type="ECO:0000256" key="1">
    <source>
        <dbReference type="ARBA" id="ARBA00006540"/>
    </source>
</evidence>
<evidence type="ECO:0000256" key="4">
    <source>
        <dbReference type="ARBA" id="ARBA00022980"/>
    </source>
</evidence>
<dbReference type="Gene3D" id="3.30.160.810">
    <property type="match status" value="1"/>
</dbReference>
<dbReference type="InterPro" id="IPR019927">
    <property type="entry name" value="Ribosomal_uL3_bac/org-type"/>
</dbReference>
<comment type="caution">
    <text evidence="8">The sequence shown here is derived from an EMBL/GenBank/DDBJ whole genome shotgun (WGS) entry which is preliminary data.</text>
</comment>
<dbReference type="InterPro" id="IPR000597">
    <property type="entry name" value="Ribosomal_uL3"/>
</dbReference>
<keyword evidence="4 8" id="KW-0689">Ribosomal protein</keyword>
<dbReference type="PANTHER" id="PTHR11229">
    <property type="entry name" value="50S RIBOSOMAL PROTEIN L3"/>
    <property type="match status" value="1"/>
</dbReference>
<organism evidence="8 9">
    <name type="scientific">Candidatus Nomurabacteria bacterium RIFCSPHIGHO2_01_FULL_40_20</name>
    <dbReference type="NCBI Taxonomy" id="1801738"/>
    <lineage>
        <taxon>Bacteria</taxon>
        <taxon>Candidatus Nomuraibacteriota</taxon>
    </lineage>
</organism>
<dbReference type="PANTHER" id="PTHR11229:SF16">
    <property type="entry name" value="LARGE RIBOSOMAL SUBUNIT PROTEIN UL3C"/>
    <property type="match status" value="1"/>
</dbReference>
<name>A0A1F6V3L8_9BACT</name>
<dbReference type="AlphaFoldDB" id="A0A1F6V3L8"/>
<evidence type="ECO:0000256" key="5">
    <source>
        <dbReference type="ARBA" id="ARBA00023274"/>
    </source>
</evidence>
<dbReference type="SUPFAM" id="SSF50447">
    <property type="entry name" value="Translation proteins"/>
    <property type="match status" value="1"/>
</dbReference>
<sequence length="204" mass="21959">MKFILGTKENMMEYFSPEGKVIPVTVVSAGPVTVTRVFEKSKDGYDAIQVGFGTQKKERINKAQIGSMKGANYKVVKEFRLKSGETSEAKEGDVIDASSFTPGDKLQVSGTSKGKGFQGVVKRHGFKGGPRTHGQKHSEREPGSIGGGLRTHVPKGMRMAGRMGGDRITEKNLKVVLVDKENNLLLVQGALPGVKGSLIEIVSK</sequence>
<evidence type="ECO:0000313" key="9">
    <source>
        <dbReference type="Proteomes" id="UP000178985"/>
    </source>
</evidence>
<dbReference type="Pfam" id="PF00297">
    <property type="entry name" value="Ribosomal_L3"/>
    <property type="match status" value="1"/>
</dbReference>
<dbReference type="EMBL" id="MFTO01000005">
    <property type="protein sequence ID" value="OGI64215.1"/>
    <property type="molecule type" value="Genomic_DNA"/>
</dbReference>
<evidence type="ECO:0000313" key="8">
    <source>
        <dbReference type="EMBL" id="OGI64215.1"/>
    </source>
</evidence>
<dbReference type="GO" id="GO:0006412">
    <property type="term" value="P:translation"/>
    <property type="evidence" value="ECO:0007669"/>
    <property type="project" value="UniProtKB-UniRule"/>
</dbReference>
<comment type="similarity">
    <text evidence="1">Belongs to the universal ribosomal protein uL3 family.</text>
</comment>
<dbReference type="NCBIfam" id="TIGR03625">
    <property type="entry name" value="L3_bact"/>
    <property type="match status" value="1"/>
</dbReference>
<evidence type="ECO:0000256" key="3">
    <source>
        <dbReference type="ARBA" id="ARBA00022884"/>
    </source>
</evidence>
<keyword evidence="2" id="KW-0699">rRNA-binding</keyword>
<evidence type="ECO:0000256" key="6">
    <source>
        <dbReference type="NCBIfam" id="TIGR03625"/>
    </source>
</evidence>
<protein>
    <recommendedName>
        <fullName evidence="6">50S ribosomal protein L3</fullName>
    </recommendedName>
</protein>
<evidence type="ECO:0000256" key="7">
    <source>
        <dbReference type="SAM" id="MobiDB-lite"/>
    </source>
</evidence>
<dbReference type="GO" id="GO:0019843">
    <property type="term" value="F:rRNA binding"/>
    <property type="evidence" value="ECO:0007669"/>
    <property type="project" value="UniProtKB-KW"/>
</dbReference>
<accession>A0A1F6V3L8</accession>
<gene>
    <name evidence="8" type="ORF">A2733_03100</name>
</gene>
<proteinExistence type="inferred from homology"/>
<keyword evidence="5" id="KW-0687">Ribonucleoprotein</keyword>
<dbReference type="Proteomes" id="UP000178985">
    <property type="component" value="Unassembled WGS sequence"/>
</dbReference>
<evidence type="ECO:0000256" key="2">
    <source>
        <dbReference type="ARBA" id="ARBA00022730"/>
    </source>
</evidence>
<dbReference type="FunFam" id="2.40.30.10:FF:000004">
    <property type="entry name" value="50S ribosomal protein L3"/>
    <property type="match status" value="1"/>
</dbReference>
<dbReference type="InterPro" id="IPR009000">
    <property type="entry name" value="Transl_B-barrel_sf"/>
</dbReference>
<dbReference type="GO" id="GO:0003735">
    <property type="term" value="F:structural constituent of ribosome"/>
    <property type="evidence" value="ECO:0007669"/>
    <property type="project" value="UniProtKB-UniRule"/>
</dbReference>
<dbReference type="Gene3D" id="2.40.30.10">
    <property type="entry name" value="Translation factors"/>
    <property type="match status" value="1"/>
</dbReference>
<feature type="region of interest" description="Disordered" evidence="7">
    <location>
        <begin position="125"/>
        <end position="153"/>
    </location>
</feature>
<dbReference type="GO" id="GO:0022625">
    <property type="term" value="C:cytosolic large ribosomal subunit"/>
    <property type="evidence" value="ECO:0007669"/>
    <property type="project" value="TreeGrafter"/>
</dbReference>